<keyword evidence="2" id="KW-0378">Hydrolase</keyword>
<dbReference type="PANTHER" id="PTHR10357">
    <property type="entry name" value="ALPHA-AMYLASE FAMILY MEMBER"/>
    <property type="match status" value="1"/>
</dbReference>
<dbReference type="InterPro" id="IPR017853">
    <property type="entry name" value="GH"/>
</dbReference>
<dbReference type="Gene3D" id="2.60.40.1180">
    <property type="entry name" value="Golgi alpha-mannosidase II"/>
    <property type="match status" value="1"/>
</dbReference>
<dbReference type="SUPFAM" id="SSF51011">
    <property type="entry name" value="Glycosyl hydrolase domain"/>
    <property type="match status" value="1"/>
</dbReference>
<dbReference type="SMART" id="SM00642">
    <property type="entry name" value="Aamy"/>
    <property type="match status" value="1"/>
</dbReference>
<keyword evidence="6" id="KW-1185">Reference proteome</keyword>
<evidence type="ECO:0000256" key="3">
    <source>
        <dbReference type="ARBA" id="ARBA00023295"/>
    </source>
</evidence>
<dbReference type="GO" id="GO:0004556">
    <property type="term" value="F:alpha-amylase activity"/>
    <property type="evidence" value="ECO:0007669"/>
    <property type="project" value="TreeGrafter"/>
</dbReference>
<evidence type="ECO:0000313" key="5">
    <source>
        <dbReference type="EMBL" id="TDD96636.1"/>
    </source>
</evidence>
<dbReference type="InterPro" id="IPR013780">
    <property type="entry name" value="Glyco_hydro_b"/>
</dbReference>
<dbReference type="EMBL" id="SMFK01000006">
    <property type="protein sequence ID" value="TDD96636.1"/>
    <property type="molecule type" value="Genomic_DNA"/>
</dbReference>
<dbReference type="InterPro" id="IPR045857">
    <property type="entry name" value="O16G_dom_2"/>
</dbReference>
<evidence type="ECO:0000256" key="2">
    <source>
        <dbReference type="ARBA" id="ARBA00022801"/>
    </source>
</evidence>
<dbReference type="GO" id="GO:0009313">
    <property type="term" value="P:oligosaccharide catabolic process"/>
    <property type="evidence" value="ECO:0007669"/>
    <property type="project" value="TreeGrafter"/>
</dbReference>
<protein>
    <submittedName>
        <fullName evidence="5">Alpha-glucosidase</fullName>
    </submittedName>
</protein>
<evidence type="ECO:0000313" key="6">
    <source>
        <dbReference type="Proteomes" id="UP000295479"/>
    </source>
</evidence>
<dbReference type="Gene3D" id="3.90.400.10">
    <property type="entry name" value="Oligo-1,6-glucosidase, Domain 2"/>
    <property type="match status" value="1"/>
</dbReference>
<proteinExistence type="inferred from homology"/>
<reference evidence="5 6" key="1">
    <citation type="submission" date="2019-03" db="EMBL/GenBank/DDBJ databases">
        <title>Flavobacterium AR-3-4 sp. nov. isolated from arctic soil.</title>
        <authorList>
            <person name="Chaudhary D.K."/>
        </authorList>
    </citation>
    <scope>NUCLEOTIDE SEQUENCE [LARGE SCALE GENOMIC DNA]</scope>
    <source>
        <strain evidence="5 6">AR-3-4</strain>
    </source>
</reference>
<dbReference type="InterPro" id="IPR032091">
    <property type="entry name" value="Malt_amylase-like_C"/>
</dbReference>
<dbReference type="SUPFAM" id="SSF51445">
    <property type="entry name" value="(Trans)glycosidases"/>
    <property type="match status" value="1"/>
</dbReference>
<name>A0A4R5CCT2_9FLAO</name>
<dbReference type="Gene3D" id="3.20.20.80">
    <property type="entry name" value="Glycosidases"/>
    <property type="match status" value="1"/>
</dbReference>
<dbReference type="FunFam" id="3.20.20.80:FF:000064">
    <property type="entry name" value="Oligo-1,6-glucosidase"/>
    <property type="match status" value="2"/>
</dbReference>
<dbReference type="OrthoDB" id="9806009at2"/>
<keyword evidence="3" id="KW-0326">Glycosidase</keyword>
<evidence type="ECO:0000259" key="4">
    <source>
        <dbReference type="SMART" id="SM00642"/>
    </source>
</evidence>
<dbReference type="Proteomes" id="UP000295479">
    <property type="component" value="Unassembled WGS sequence"/>
</dbReference>
<feature type="domain" description="Glycosyl hydrolase family 13 catalytic" evidence="4">
    <location>
        <begin position="21"/>
        <end position="433"/>
    </location>
</feature>
<dbReference type="PANTHER" id="PTHR10357:SF179">
    <property type="entry name" value="NEUTRAL AND BASIC AMINO ACID TRANSPORT PROTEIN RBAT"/>
    <property type="match status" value="1"/>
</dbReference>
<dbReference type="Pfam" id="PF00128">
    <property type="entry name" value="Alpha-amylase"/>
    <property type="match status" value="1"/>
</dbReference>
<dbReference type="InterPro" id="IPR006047">
    <property type="entry name" value="GH13_cat_dom"/>
</dbReference>
<dbReference type="AlphaFoldDB" id="A0A4R5CCT2"/>
<comment type="similarity">
    <text evidence="1">Belongs to the glycosyl hydrolase 13 family.</text>
</comment>
<comment type="caution">
    <text evidence="5">The sequence shown here is derived from an EMBL/GenBank/DDBJ whole genome shotgun (WGS) entry which is preliminary data.</text>
</comment>
<evidence type="ECO:0000256" key="1">
    <source>
        <dbReference type="ARBA" id="ARBA00008061"/>
    </source>
</evidence>
<dbReference type="CDD" id="cd11333">
    <property type="entry name" value="AmyAc_SI_OligoGlu_DGase"/>
    <property type="match status" value="1"/>
</dbReference>
<accession>A0A4R5CCT2</accession>
<organism evidence="5 6">
    <name type="scientific">Flavobacterium cellulosilyticum</name>
    <dbReference type="NCBI Taxonomy" id="2541731"/>
    <lineage>
        <taxon>Bacteria</taxon>
        <taxon>Pseudomonadati</taxon>
        <taxon>Bacteroidota</taxon>
        <taxon>Flavobacteriia</taxon>
        <taxon>Flavobacteriales</taxon>
        <taxon>Flavobacteriaceae</taxon>
        <taxon>Flavobacterium</taxon>
    </lineage>
</organism>
<dbReference type="FunFam" id="2.60.40.1180:FF:000007">
    <property type="entry name" value="Sucrose isomerase"/>
    <property type="match status" value="1"/>
</dbReference>
<dbReference type="Pfam" id="PF16657">
    <property type="entry name" value="Malt_amylase_C"/>
    <property type="match status" value="1"/>
</dbReference>
<sequence>MAQESKSSFDRKWWKEAVVYQIYPRSFKDTDGDGVGDLKGIISKLDYIKSLGVDVVWLNPIYGSPNADNGYDISDYQAIMKEFGTMEDFDTLLKGMHERGLKLVMDLVVNHSSDEHKWFQESRKSRDNPYRDYYHWWPAEKGKPAFRPGAFEADGSGWRYDKQTDSYYLHYFSYKQPDLNWENPKLRQEIFAMMNWWFKKGIDGFRMDVIPFIAKDTTFPVITQEELNKDYHGRWDIYMASGPHLHDYLKEMNKEVLSKYDCMALAEGAGMIKETALNFVDPDRKELDMGYHFEGTNLGYIPGYFKKMNPNWSLVEFKKIYSDWDAVYAKKGWGTIYLGNHDQPRMTSRWGNDSPQFRVLSSKLLTTFLLTMRGTPYYYNGDEIGMVNAKFDKIDDYRDIETLAEYEKVKNAGGDLKQFIEDQKTGGARDNGRTPFQWDATKNGGFSNGNPWLKVNDNYSYLNAKVQDKDPNSNLNYFRKMTRLRKSNLALIYGKYTLLDKENPNVYAYTRELNGKKLLILLNFTSKNAKVNTDVSIKNAKVLINNYTTVSKSTELRPYEAIVYELK</sequence>
<gene>
    <name evidence="5" type="ORF">E0F76_11235</name>
</gene>